<dbReference type="Pfam" id="PF24827">
    <property type="entry name" value="AstE_AspA_cat"/>
    <property type="match status" value="1"/>
</dbReference>
<evidence type="ECO:0000256" key="4">
    <source>
        <dbReference type="ARBA" id="ARBA00022833"/>
    </source>
</evidence>
<gene>
    <name evidence="6" type="ORF">DCF17_06625</name>
</gene>
<keyword evidence="2" id="KW-0479">Metal-binding</keyword>
<evidence type="ECO:0000313" key="7">
    <source>
        <dbReference type="Proteomes" id="UP000249081"/>
    </source>
</evidence>
<dbReference type="InterPro" id="IPR053138">
    <property type="entry name" value="N-alpha-Ac-DABA_deacetylase"/>
</dbReference>
<dbReference type="GO" id="GO:0016788">
    <property type="term" value="F:hydrolase activity, acting on ester bonds"/>
    <property type="evidence" value="ECO:0007669"/>
    <property type="project" value="InterPro"/>
</dbReference>
<accession>A0A2W4WDC2</accession>
<reference evidence="7" key="1">
    <citation type="submission" date="2018-04" db="EMBL/GenBank/DDBJ databases">
        <authorList>
            <person name="Cornet L."/>
        </authorList>
    </citation>
    <scope>NUCLEOTIDE SEQUENCE [LARGE SCALE GENOMIC DNA]</scope>
</reference>
<dbReference type="PANTHER" id="PTHR37326:SF2">
    <property type="entry name" value="SUCCINYLGLUTAMATE DESUCCINYLASE_ASPARTOACYLASE FAMILY PROTEIN"/>
    <property type="match status" value="1"/>
</dbReference>
<feature type="domain" description="Succinylglutamate desuccinylase/Aspartoacylase catalytic" evidence="5">
    <location>
        <begin position="52"/>
        <end position="231"/>
    </location>
</feature>
<proteinExistence type="predicted"/>
<sequence length="329" mass="35778">MQHGESQIAQPLVIGGETIPRGKRVRLDLPVARLTTGTMMSLPVTVISGKKPGPRLWLSAAIHGDELNGVDIIRRVAKALKPHRLNGTVIAVPVVNIFGLLEQSRYLPDRRDLNRSFPGSARGSMAGRLAHLFMTEVVSQCTHGIDLHTAAIHRINLPQVRADLQDPATYAFAQAFGAPVIIHASHRDGSLRQAAARRKIPTLLYEAGEALRFDAQAIQTGVDGIYRVMAYLGMYAPPETTAPTTVEARETRWVRASRGGIWHRSIALGDEVKQRQPLGFISDTFGDKPVQVRSPMDGLVIGHGQNPLVNQGDALVHIARVTAEVGPDL</sequence>
<dbReference type="GO" id="GO:0046872">
    <property type="term" value="F:metal ion binding"/>
    <property type="evidence" value="ECO:0007669"/>
    <property type="project" value="UniProtKB-KW"/>
</dbReference>
<dbReference type="EMBL" id="QBMN01000033">
    <property type="protein sequence ID" value="PZO43044.1"/>
    <property type="molecule type" value="Genomic_DNA"/>
</dbReference>
<evidence type="ECO:0000313" key="6">
    <source>
        <dbReference type="EMBL" id="PZO43044.1"/>
    </source>
</evidence>
<dbReference type="AlphaFoldDB" id="A0A2W4WDC2"/>
<evidence type="ECO:0000256" key="2">
    <source>
        <dbReference type="ARBA" id="ARBA00022723"/>
    </source>
</evidence>
<name>A0A2W4WDC2_9CYAN</name>
<dbReference type="GO" id="GO:0016811">
    <property type="term" value="F:hydrolase activity, acting on carbon-nitrogen (but not peptide) bonds, in linear amides"/>
    <property type="evidence" value="ECO:0007669"/>
    <property type="project" value="InterPro"/>
</dbReference>
<evidence type="ECO:0000256" key="3">
    <source>
        <dbReference type="ARBA" id="ARBA00022801"/>
    </source>
</evidence>
<dbReference type="PANTHER" id="PTHR37326">
    <property type="entry name" value="BLL3975 PROTEIN"/>
    <property type="match status" value="1"/>
</dbReference>
<dbReference type="SUPFAM" id="SSF53187">
    <property type="entry name" value="Zn-dependent exopeptidases"/>
    <property type="match status" value="1"/>
</dbReference>
<evidence type="ECO:0000259" key="5">
    <source>
        <dbReference type="Pfam" id="PF24827"/>
    </source>
</evidence>
<keyword evidence="4" id="KW-0862">Zinc</keyword>
<dbReference type="PIRSF" id="PIRSF039012">
    <property type="entry name" value="ASP"/>
    <property type="match status" value="1"/>
</dbReference>
<protein>
    <submittedName>
        <fullName evidence="6">Deacylase</fullName>
    </submittedName>
</protein>
<organism evidence="6 7">
    <name type="scientific">Shackletoniella antarctica</name>
    <dbReference type="NCBI Taxonomy" id="268115"/>
    <lineage>
        <taxon>Bacteria</taxon>
        <taxon>Bacillati</taxon>
        <taxon>Cyanobacteriota</taxon>
        <taxon>Cyanophyceae</taxon>
        <taxon>Oculatellales</taxon>
        <taxon>Oculatellaceae</taxon>
        <taxon>Shackletoniella</taxon>
    </lineage>
</organism>
<keyword evidence="3" id="KW-0378">Hydrolase</keyword>
<reference evidence="6 7" key="2">
    <citation type="submission" date="2018-06" db="EMBL/GenBank/DDBJ databases">
        <title>Metagenomic assembly of (sub)arctic Cyanobacteria and their associated microbiome from non-axenic cultures.</title>
        <authorList>
            <person name="Baurain D."/>
        </authorList>
    </citation>
    <scope>NUCLEOTIDE SEQUENCE [LARGE SCALE GENOMIC DNA]</scope>
    <source>
        <strain evidence="6">ULC041bin1</strain>
    </source>
</reference>
<evidence type="ECO:0000256" key="1">
    <source>
        <dbReference type="ARBA" id="ARBA00001947"/>
    </source>
</evidence>
<dbReference type="InterPro" id="IPR043795">
    <property type="entry name" value="N-alpha-Ac-DABA-like"/>
</dbReference>
<dbReference type="Proteomes" id="UP000249081">
    <property type="component" value="Unassembled WGS sequence"/>
</dbReference>
<comment type="caution">
    <text evidence="6">The sequence shown here is derived from an EMBL/GenBank/DDBJ whole genome shotgun (WGS) entry which is preliminary data.</text>
</comment>
<comment type="cofactor">
    <cofactor evidence="1">
        <name>Zn(2+)</name>
        <dbReference type="ChEBI" id="CHEBI:29105"/>
    </cofactor>
</comment>
<dbReference type="CDD" id="cd06251">
    <property type="entry name" value="M14_ASTE_ASPA-like"/>
    <property type="match status" value="1"/>
</dbReference>
<dbReference type="InterPro" id="IPR055438">
    <property type="entry name" value="AstE_AspA_cat"/>
</dbReference>
<dbReference type="Gene3D" id="3.40.630.10">
    <property type="entry name" value="Zn peptidases"/>
    <property type="match status" value="1"/>
</dbReference>